<dbReference type="InterPro" id="IPR002571">
    <property type="entry name" value="HrcA"/>
</dbReference>
<keyword evidence="3" id="KW-0346">Stress response</keyword>
<reference evidence="9 10" key="1">
    <citation type="journal article" date="2016" name="Nat. Commun.">
        <title>Thousands of microbial genomes shed light on interconnected biogeochemical processes in an aquifer system.</title>
        <authorList>
            <person name="Anantharaman K."/>
            <person name="Brown C.T."/>
            <person name="Hug L.A."/>
            <person name="Sharon I."/>
            <person name="Castelle C.J."/>
            <person name="Probst A.J."/>
            <person name="Thomas B.C."/>
            <person name="Singh A."/>
            <person name="Wilkins M.J."/>
            <person name="Karaoz U."/>
            <person name="Brodie E.L."/>
            <person name="Williams K.H."/>
            <person name="Hubbard S.S."/>
            <person name="Banfield J.F."/>
        </authorList>
    </citation>
    <scope>NUCLEOTIDE SEQUENCE [LARGE SCALE GENOMIC DNA]</scope>
</reference>
<dbReference type="AlphaFoldDB" id="A0A1F5PG50"/>
<gene>
    <name evidence="9" type="ORF">A2722_00840</name>
</gene>
<evidence type="ECO:0000256" key="4">
    <source>
        <dbReference type="ARBA" id="ARBA00023163"/>
    </source>
</evidence>
<keyword evidence="1" id="KW-0678">Repressor</keyword>
<feature type="domain" description="Winged helix-turn-helix transcription repressor HrcA DNA-binding" evidence="8">
    <location>
        <begin position="6"/>
        <end position="77"/>
    </location>
</feature>
<dbReference type="Gene3D" id="3.30.450.40">
    <property type="match status" value="1"/>
</dbReference>
<sequence length="248" mass="27126">MHISHVTARQAKILAAIVKEYTNKSEPVGSEMLEHEYEFGLSSATIRNEMKALERAGLIAQPYTSAGRVPTDVGYRYFITQLMKHVELSSREQQRLQAEIRKLQEQYHALGQSIARLLADSSNSAAFALLPEATATSGFGNIVSSGLGQDNLQSVADFLDNLDQKRKVLLPKHAGGTKTFIGADSPVRLSRDVSMIVSQVKLPDGKKGLVGIIGSKRMKYAKNISLLEYVSKLLSGALLFTIILHGSQ</sequence>
<dbReference type="InterPro" id="IPR029016">
    <property type="entry name" value="GAF-like_dom_sf"/>
</dbReference>
<dbReference type="PANTHER" id="PTHR34824">
    <property type="entry name" value="HEAT-INDUCIBLE TRANSCRIPTION REPRESSOR HRCA"/>
    <property type="match status" value="1"/>
</dbReference>
<keyword evidence="6" id="KW-1133">Transmembrane helix</keyword>
<evidence type="ECO:0000313" key="9">
    <source>
        <dbReference type="EMBL" id="OGE88878.1"/>
    </source>
</evidence>
<evidence type="ECO:0000259" key="7">
    <source>
        <dbReference type="Pfam" id="PF01628"/>
    </source>
</evidence>
<feature type="coiled-coil region" evidence="5">
    <location>
        <begin position="86"/>
        <end position="120"/>
    </location>
</feature>
<feature type="transmembrane region" description="Helical" evidence="6">
    <location>
        <begin position="226"/>
        <end position="246"/>
    </location>
</feature>
<dbReference type="SUPFAM" id="SSF46785">
    <property type="entry name" value="Winged helix' DNA-binding domain"/>
    <property type="match status" value="1"/>
</dbReference>
<keyword evidence="5" id="KW-0175">Coiled coil</keyword>
<dbReference type="Pfam" id="PF01628">
    <property type="entry name" value="HrcA"/>
    <property type="match status" value="1"/>
</dbReference>
<evidence type="ECO:0000313" key="10">
    <source>
        <dbReference type="Proteomes" id="UP000178377"/>
    </source>
</evidence>
<evidence type="ECO:0000259" key="8">
    <source>
        <dbReference type="Pfam" id="PF03444"/>
    </source>
</evidence>
<evidence type="ECO:0008006" key="11">
    <source>
        <dbReference type="Google" id="ProtNLM"/>
    </source>
</evidence>
<organism evidence="9 10">
    <name type="scientific">Candidatus Doudnabacteria bacterium RIFCSPHIGHO2_01_FULL_50_11</name>
    <dbReference type="NCBI Taxonomy" id="1817828"/>
    <lineage>
        <taxon>Bacteria</taxon>
        <taxon>Candidatus Doudnaibacteriota</taxon>
    </lineage>
</organism>
<dbReference type="InterPro" id="IPR036388">
    <property type="entry name" value="WH-like_DNA-bd_sf"/>
</dbReference>
<evidence type="ECO:0000256" key="6">
    <source>
        <dbReference type="SAM" id="Phobius"/>
    </source>
</evidence>
<dbReference type="STRING" id="1817828.A2722_00840"/>
<protein>
    <recommendedName>
        <fullName evidence="11">Heat-inducible transcription repressor HrcA</fullName>
    </recommendedName>
</protein>
<feature type="domain" description="Heat-inducible transcription repressor HrcA C-terminal" evidence="7">
    <location>
        <begin position="79"/>
        <end position="224"/>
    </location>
</feature>
<keyword evidence="2" id="KW-0805">Transcription regulation</keyword>
<dbReference type="EMBL" id="MFEO01000029">
    <property type="protein sequence ID" value="OGE88878.1"/>
    <property type="molecule type" value="Genomic_DNA"/>
</dbReference>
<accession>A0A1F5PG50</accession>
<keyword evidence="4" id="KW-0804">Transcription</keyword>
<evidence type="ECO:0000256" key="3">
    <source>
        <dbReference type="ARBA" id="ARBA00023016"/>
    </source>
</evidence>
<evidence type="ECO:0000256" key="1">
    <source>
        <dbReference type="ARBA" id="ARBA00022491"/>
    </source>
</evidence>
<dbReference type="GO" id="GO:0045892">
    <property type="term" value="P:negative regulation of DNA-templated transcription"/>
    <property type="evidence" value="ECO:0007669"/>
    <property type="project" value="TreeGrafter"/>
</dbReference>
<dbReference type="GO" id="GO:0003677">
    <property type="term" value="F:DNA binding"/>
    <property type="evidence" value="ECO:0007669"/>
    <property type="project" value="InterPro"/>
</dbReference>
<dbReference type="InterPro" id="IPR036390">
    <property type="entry name" value="WH_DNA-bd_sf"/>
</dbReference>
<comment type="caution">
    <text evidence="9">The sequence shown here is derived from an EMBL/GenBank/DDBJ whole genome shotgun (WGS) entry which is preliminary data.</text>
</comment>
<dbReference type="InterPro" id="IPR021153">
    <property type="entry name" value="HrcA_C"/>
</dbReference>
<dbReference type="Pfam" id="PF03444">
    <property type="entry name" value="WHD_HrcA"/>
    <property type="match status" value="1"/>
</dbReference>
<proteinExistence type="predicted"/>
<dbReference type="Proteomes" id="UP000178377">
    <property type="component" value="Unassembled WGS sequence"/>
</dbReference>
<name>A0A1F5PG50_9BACT</name>
<dbReference type="Gene3D" id="1.10.10.10">
    <property type="entry name" value="Winged helix-like DNA-binding domain superfamily/Winged helix DNA-binding domain"/>
    <property type="match status" value="1"/>
</dbReference>
<dbReference type="PANTHER" id="PTHR34824:SF1">
    <property type="entry name" value="HEAT-INDUCIBLE TRANSCRIPTION REPRESSOR HRCA"/>
    <property type="match status" value="1"/>
</dbReference>
<keyword evidence="6" id="KW-0812">Transmembrane</keyword>
<evidence type="ECO:0000256" key="2">
    <source>
        <dbReference type="ARBA" id="ARBA00023015"/>
    </source>
</evidence>
<dbReference type="SUPFAM" id="SSF55781">
    <property type="entry name" value="GAF domain-like"/>
    <property type="match status" value="1"/>
</dbReference>
<keyword evidence="6" id="KW-0472">Membrane</keyword>
<evidence type="ECO:0000256" key="5">
    <source>
        <dbReference type="SAM" id="Coils"/>
    </source>
</evidence>
<dbReference type="InterPro" id="IPR005104">
    <property type="entry name" value="WHTH_HrcA_DNA-bd"/>
</dbReference>